<dbReference type="PROSITE" id="PS00691">
    <property type="entry name" value="DNA_PHOTOLYASES_1_2"/>
    <property type="match status" value="1"/>
</dbReference>
<evidence type="ECO:0000313" key="8">
    <source>
        <dbReference type="EMBL" id="CAL5221432.1"/>
    </source>
</evidence>
<gene>
    <name evidence="8" type="primary">g3620</name>
    <name evidence="8" type="ORF">VP750_LOCUS3091</name>
</gene>
<dbReference type="PANTHER" id="PTHR11455:SF18">
    <property type="entry name" value="SI:CH1073-390K14.1"/>
    <property type="match status" value="1"/>
</dbReference>
<sequence>MSGNVGALSGPQCPPPAPPFKTVILWFRRDLRVSDNPALIAAVQAAANVIPVYVWSPEEEGLFKPGRCSRWWLHQSLKAFQKDLAALGTSMVYRRSQESCMSLVQLVQETGAQALFFNHLYDPISLVRDNEVKAAMCSLGVHCQSFNGDVLYEPWEVLAEGARPFTTFATFWNRVQKMPYPPPIPLPVPTAVPPRPPGVAGTSLDNLGLMSDEEAESNEQLYHSWAPGGKGAHTILERFVQNKLRQFNAHRAKTDRESTSSLSPHVHFGEISTRHIFYMVKRREARQGAHATEWTESTADFLRQMGYREYARYLSFHFPFTHERSLLEHVRAAPWRYDQSLFKAWRQGRTGYPLVDAGMRQLWSTGWLHNRIRVVCASFLVKNLLLPWQWGLKHYWDALLDADLECAALGWQYVSGCLADAHSFDYMLVQSQEAKKFDPDGNYVRRWLPVLGRMPAKWIHRPWEAPENLLTDAGVELGVNYPLPVISLEESEHALSQAMAAIQQSLVEVNDKNPFRPASDPSVLKATPALTPSSVQMPTQQPHGEEEVARETAGEFTAAAARARQPDHQAYVQAEHEAGLAGQGARPALGSGGRFAGGPADTREGRPSFSGDKGPAFPGIGPADGATLAMSAADAELALSARRQSPAGDEEVVSNNISAGHAAAAGMSGGMDSVMQDAPQATEMGRNGEAHEAMGDVNMQQADDAPAREAEVPSAEAVVPSVSEDAVVPRKASNAQSAKRGRHL</sequence>
<comment type="cofactor">
    <cofactor evidence="1">
        <name>FAD</name>
        <dbReference type="ChEBI" id="CHEBI:57692"/>
    </cofactor>
</comment>
<dbReference type="InterPro" id="IPR006050">
    <property type="entry name" value="DNA_photolyase_N"/>
</dbReference>
<evidence type="ECO:0000256" key="6">
    <source>
        <dbReference type="SAM" id="MobiDB-lite"/>
    </source>
</evidence>
<dbReference type="Gene3D" id="1.25.40.80">
    <property type="match status" value="1"/>
</dbReference>
<dbReference type="InterPro" id="IPR036134">
    <property type="entry name" value="Crypto/Photolyase_FAD-like_sf"/>
</dbReference>
<feature type="compositionally biased region" description="Polar residues" evidence="6">
    <location>
        <begin position="530"/>
        <end position="542"/>
    </location>
</feature>
<keyword evidence="4" id="KW-0274">FAD</keyword>
<feature type="compositionally biased region" description="Basic and acidic residues" evidence="6">
    <location>
        <begin position="543"/>
        <end position="553"/>
    </location>
</feature>
<dbReference type="EMBL" id="CAXHTA020000005">
    <property type="protein sequence ID" value="CAL5221432.1"/>
    <property type="molecule type" value="Genomic_DNA"/>
</dbReference>
<feature type="region of interest" description="Disordered" evidence="6">
    <location>
        <begin position="575"/>
        <end position="625"/>
    </location>
</feature>
<dbReference type="NCBIfam" id="TIGR02766">
    <property type="entry name" value="crypt_chrom_pln"/>
    <property type="match status" value="1"/>
</dbReference>
<evidence type="ECO:0000259" key="7">
    <source>
        <dbReference type="PROSITE" id="PS51645"/>
    </source>
</evidence>
<dbReference type="InterPro" id="IPR014134">
    <property type="entry name" value="Cryptochrome_pln"/>
</dbReference>
<dbReference type="Pfam" id="PF03441">
    <property type="entry name" value="FAD_binding_7"/>
    <property type="match status" value="1"/>
</dbReference>
<proteinExistence type="inferred from homology"/>
<feature type="region of interest" description="Disordered" evidence="6">
    <location>
        <begin position="529"/>
        <end position="554"/>
    </location>
</feature>
<feature type="domain" description="Photolyase/cryptochrome alpha/beta" evidence="7">
    <location>
        <begin position="21"/>
        <end position="151"/>
    </location>
</feature>
<evidence type="ECO:0000313" key="9">
    <source>
        <dbReference type="Proteomes" id="UP001497392"/>
    </source>
</evidence>
<dbReference type="Gene3D" id="1.10.579.10">
    <property type="entry name" value="DNA Cyclobutane Dipyrimidine Photolyase, subunit A, domain 3"/>
    <property type="match status" value="1"/>
</dbReference>
<evidence type="ECO:0000256" key="5">
    <source>
        <dbReference type="ARBA" id="ARBA00022991"/>
    </source>
</evidence>
<dbReference type="Gene3D" id="3.40.50.620">
    <property type="entry name" value="HUPs"/>
    <property type="match status" value="1"/>
</dbReference>
<keyword evidence="9" id="KW-1185">Reference proteome</keyword>
<dbReference type="InterPro" id="IPR014729">
    <property type="entry name" value="Rossmann-like_a/b/a_fold"/>
</dbReference>
<evidence type="ECO:0000256" key="2">
    <source>
        <dbReference type="ARBA" id="ARBA00005862"/>
    </source>
</evidence>
<comment type="similarity">
    <text evidence="2">Belongs to the DNA photolyase class-1 family.</text>
</comment>
<dbReference type="PROSITE" id="PS51645">
    <property type="entry name" value="PHR_CRY_ALPHA_BETA"/>
    <property type="match status" value="1"/>
</dbReference>
<keyword evidence="5" id="KW-0157">Chromophore</keyword>
<dbReference type="InterPro" id="IPR005101">
    <property type="entry name" value="Cryptochr/Photolyase_FAD-bd"/>
</dbReference>
<dbReference type="PANTHER" id="PTHR11455">
    <property type="entry name" value="CRYPTOCHROME"/>
    <property type="match status" value="1"/>
</dbReference>
<organism evidence="8 9">
    <name type="scientific">Coccomyxa viridis</name>
    <dbReference type="NCBI Taxonomy" id="1274662"/>
    <lineage>
        <taxon>Eukaryota</taxon>
        <taxon>Viridiplantae</taxon>
        <taxon>Chlorophyta</taxon>
        <taxon>core chlorophytes</taxon>
        <taxon>Trebouxiophyceae</taxon>
        <taxon>Trebouxiophyceae incertae sedis</taxon>
        <taxon>Coccomyxaceae</taxon>
        <taxon>Coccomyxa</taxon>
    </lineage>
</organism>
<accession>A0ABP1FV56</accession>
<dbReference type="InterPro" id="IPR002081">
    <property type="entry name" value="Cryptochrome/DNA_photolyase_1"/>
</dbReference>
<evidence type="ECO:0000256" key="4">
    <source>
        <dbReference type="ARBA" id="ARBA00022827"/>
    </source>
</evidence>
<evidence type="ECO:0000256" key="3">
    <source>
        <dbReference type="ARBA" id="ARBA00022630"/>
    </source>
</evidence>
<evidence type="ECO:0000256" key="1">
    <source>
        <dbReference type="ARBA" id="ARBA00001974"/>
    </source>
</evidence>
<dbReference type="SUPFAM" id="SSF52425">
    <property type="entry name" value="Cryptochrome/photolyase, N-terminal domain"/>
    <property type="match status" value="1"/>
</dbReference>
<reference evidence="8 9" key="1">
    <citation type="submission" date="2024-06" db="EMBL/GenBank/DDBJ databases">
        <authorList>
            <person name="Kraege A."/>
            <person name="Thomma B."/>
        </authorList>
    </citation>
    <scope>NUCLEOTIDE SEQUENCE [LARGE SCALE GENOMIC DNA]</scope>
</reference>
<feature type="compositionally biased region" description="Low complexity" evidence="6">
    <location>
        <begin position="712"/>
        <end position="726"/>
    </location>
</feature>
<feature type="region of interest" description="Disordered" evidence="6">
    <location>
        <begin position="700"/>
        <end position="744"/>
    </location>
</feature>
<dbReference type="InterPro" id="IPR036155">
    <property type="entry name" value="Crypto/Photolyase_N_sf"/>
</dbReference>
<dbReference type="Pfam" id="PF00875">
    <property type="entry name" value="DNA_photolyase"/>
    <property type="match status" value="1"/>
</dbReference>
<dbReference type="InterPro" id="IPR018394">
    <property type="entry name" value="DNA_photolyase_1_CS_C"/>
</dbReference>
<protein>
    <submittedName>
        <fullName evidence="8">G3620 protein</fullName>
    </submittedName>
</protein>
<dbReference type="Proteomes" id="UP001497392">
    <property type="component" value="Unassembled WGS sequence"/>
</dbReference>
<dbReference type="PROSITE" id="PS00394">
    <property type="entry name" value="DNA_PHOTOLYASES_1_1"/>
    <property type="match status" value="1"/>
</dbReference>
<dbReference type="PRINTS" id="PR00147">
    <property type="entry name" value="DNAPHOTLYASE"/>
</dbReference>
<keyword evidence="3" id="KW-0285">Flavoprotein</keyword>
<comment type="caution">
    <text evidence="8">The sequence shown here is derived from an EMBL/GenBank/DDBJ whole genome shotgun (WGS) entry which is preliminary data.</text>
</comment>
<name>A0ABP1FV56_9CHLO</name>
<dbReference type="SUPFAM" id="SSF48173">
    <property type="entry name" value="Cryptochrome/photolyase FAD-binding domain"/>
    <property type="match status" value="1"/>
</dbReference>